<evidence type="ECO:0000313" key="3">
    <source>
        <dbReference type="EMBL" id="ADD19260.1"/>
    </source>
</evidence>
<name>D3TNI2_GLOMM</name>
<reference evidence="3" key="2">
    <citation type="submission" date="2010-01" db="EMBL/GenBank/DDBJ databases">
        <authorList>
            <consortium name="International Glossina Genome Initiative"/>
            <person name="da Silva J."/>
            <person name="Ribeiro J.M.C."/>
            <person name="Abbeele J.V."/>
            <person name="Attardo G."/>
            <person name="Hao Z."/>
            <person name="Haines L.R."/>
            <person name="Soares M.B."/>
            <person name="Berriman M."/>
            <person name="Aksoy S."/>
            <person name="Lehane M.J."/>
        </authorList>
    </citation>
    <scope>NUCLEOTIDE SEQUENCE</scope>
    <source>
        <tissue evidence="3">Salivary gland</tissue>
    </source>
</reference>
<keyword evidence="5" id="KW-1185">Reference proteome</keyword>
<proteinExistence type="evidence at transcript level"/>
<evidence type="ECO:0000256" key="1">
    <source>
        <dbReference type="SAM" id="MobiDB-lite"/>
    </source>
</evidence>
<keyword evidence="2" id="KW-0472">Membrane</keyword>
<reference evidence="4 5" key="3">
    <citation type="submission" date="2014-03" db="EMBL/GenBank/DDBJ databases">
        <title>Genome Sequence of the Tsetse Fly (Glossina morsitans): Vector of African Trypanosomiasis.</title>
        <authorList>
            <consortium name="International Glossina Genome Initiative W.H.O."/>
            <person name="Lawson D."/>
        </authorList>
    </citation>
    <scope>NUCLEOTIDE SEQUENCE [LARGE SCALE GENOMIC DNA]</scope>
    <source>
        <strain evidence="4 5">Yale</strain>
    </source>
</reference>
<keyword evidence="2" id="KW-0812">Transmembrane</keyword>
<evidence type="ECO:0000313" key="5">
    <source>
        <dbReference type="Proteomes" id="UP000092444"/>
    </source>
</evidence>
<dbReference type="AlphaFoldDB" id="D3TNI2"/>
<keyword evidence="2" id="KW-1133">Transmembrane helix</keyword>
<accession>D3TNI2</accession>
<dbReference type="InterPro" id="IPR045219">
    <property type="entry name" value="PKAT"/>
</dbReference>
<dbReference type="PANTHER" id="PTHR11861:SF8">
    <property type="entry name" value="PKD DOMAIN-CONTAINING PROTEIN"/>
    <property type="match status" value="1"/>
</dbReference>
<reference evidence="4" key="4">
    <citation type="submission" date="2014-03" db="EMBL/GenBank/DDBJ databases">
        <title>Genome Sequence of the Tsetse Fly (Glossina morsitans): Vector of African Trypanosomiasis.</title>
        <authorList>
            <person name="Lawson D."/>
        </authorList>
    </citation>
    <scope>NUCLEOTIDE SEQUENCE [LARGE SCALE GENOMIC DNA]</scope>
    <source>
        <strain evidence="4">Yale</strain>
    </source>
</reference>
<protein>
    <submittedName>
        <fullName evidence="3 4">Putative salivary mucin</fullName>
    </submittedName>
</protein>
<feature type="transmembrane region" description="Helical" evidence="2">
    <location>
        <begin position="424"/>
        <end position="449"/>
    </location>
</feature>
<dbReference type="GO" id="GO:0005886">
    <property type="term" value="C:plasma membrane"/>
    <property type="evidence" value="ECO:0007669"/>
    <property type="project" value="TreeGrafter"/>
</dbReference>
<dbReference type="EnsemblMetazoa" id="GMOY012180-RA">
    <property type="protein sequence ID" value="GMOY012180-PA"/>
    <property type="gene ID" value="GMOY012180"/>
</dbReference>
<dbReference type="EMBL" id="CCAG010010579">
    <property type="status" value="NOT_ANNOTATED_CDS"/>
    <property type="molecule type" value="Genomic_DNA"/>
</dbReference>
<dbReference type="Proteomes" id="UP000092444">
    <property type="component" value="Unassembled WGS sequence"/>
</dbReference>
<sequence>MNKTRLDVYRIRVNVEKQYPPLFNIWINVGQQSTNLKVTNILGGELDYLQSGIKRKNEFVATKIPVNHTIILPNEDEEYLSRNATYVMTYWYQNCTYLGVSKGLSYEAVYNQTNQTYIIEAIVMASFKKKPITTTTTSTTTTTTTAAPTTTSTTITPTTTAATTTTTTTTTATTTTTPKPITTTTKKPDVIITSTMATTIVTSNSTSTAGSIETIKKTKRDASSPLIDSSNNNSVNQSTERQQAEQQSMDLIRNSFNLSAVTINPHLNPNFITAEQQELSTTTSYLMLTSPFNCATKEITHSDDDDDAYLIQGYYKREIKPKDAISNFSVSGKTWLEHGDILNMEVKCKGSPSFEYCYLVYDAPYNSTGNETCPFFYSIQECKIDFTRYYSESKTVLFFIRNEVSQILNQVTINIYEVKKQSQLSVVVVPVTFTLIAIILIVFGVSYYVQSRNRFNVEVADFNFGETQSVDMEFKTFHQRLYESICNVLPRRWRFPLANQGMVPETESVGAVDSNIGYNTMN</sequence>
<feature type="region of interest" description="Disordered" evidence="1">
    <location>
        <begin position="207"/>
        <end position="246"/>
    </location>
</feature>
<reference evidence="3" key="1">
    <citation type="journal article" date="2010" name="BMC Genomics">
        <title>An insight into the sialome of Glossina morsitans morsitans.</title>
        <authorList>
            <person name="Alves-Silva J."/>
            <person name="Ribeiro J.M."/>
            <person name="Van Den Abbeele J."/>
            <person name="Attardo G."/>
            <person name="Hao Z."/>
            <person name="Haines L.R."/>
            <person name="Soares M.B."/>
            <person name="Berriman M."/>
            <person name="Aksoy S."/>
            <person name="Lehane M.J."/>
        </authorList>
    </citation>
    <scope>NUCLEOTIDE SEQUENCE</scope>
    <source>
        <tissue evidence="3">Salivary gland</tissue>
    </source>
</reference>
<evidence type="ECO:0000256" key="2">
    <source>
        <dbReference type="SAM" id="Phobius"/>
    </source>
</evidence>
<organism evidence="3">
    <name type="scientific">Glossina morsitans morsitans</name>
    <name type="common">Savannah tsetse fly</name>
    <dbReference type="NCBI Taxonomy" id="37546"/>
    <lineage>
        <taxon>Eukaryota</taxon>
        <taxon>Metazoa</taxon>
        <taxon>Ecdysozoa</taxon>
        <taxon>Arthropoda</taxon>
        <taxon>Hexapoda</taxon>
        <taxon>Insecta</taxon>
        <taxon>Pterygota</taxon>
        <taxon>Neoptera</taxon>
        <taxon>Endopterygota</taxon>
        <taxon>Diptera</taxon>
        <taxon>Brachycera</taxon>
        <taxon>Muscomorpha</taxon>
        <taxon>Hippoboscoidea</taxon>
        <taxon>Glossinidae</taxon>
        <taxon>Glossina</taxon>
    </lineage>
</organism>
<dbReference type="EMBL" id="EZ422984">
    <property type="protein sequence ID" value="ADD19260.1"/>
    <property type="molecule type" value="mRNA"/>
</dbReference>
<reference evidence="4" key="6">
    <citation type="submission" date="2021-02" db="UniProtKB">
        <authorList>
            <consortium name="EnsemblMetazoa"/>
        </authorList>
    </citation>
    <scope>IDENTIFICATION</scope>
    <source>
        <strain evidence="4">Yale</strain>
    </source>
</reference>
<dbReference type="VEuPathDB" id="VectorBase:GMOY012180"/>
<feature type="region of interest" description="Disordered" evidence="1">
    <location>
        <begin position="162"/>
        <end position="181"/>
    </location>
</feature>
<reference evidence="4" key="5">
    <citation type="submission" date="2016-10" db="UniProtKB">
        <authorList>
            <consortium name="VectorBase"/>
        </authorList>
    </citation>
    <scope>IDENTIFICATION</scope>
    <source>
        <strain evidence="4">Yale</strain>
    </source>
</reference>
<dbReference type="PANTHER" id="PTHR11861">
    <property type="entry name" value="MELANOCYTE PROTEIN PMEL 17-RELATED"/>
    <property type="match status" value="1"/>
</dbReference>
<feature type="compositionally biased region" description="Polar residues" evidence="1">
    <location>
        <begin position="226"/>
        <end position="246"/>
    </location>
</feature>
<evidence type="ECO:0000313" key="4">
    <source>
        <dbReference type="EnsemblMetazoa" id="GMOY012180-PA"/>
    </source>
</evidence>
<feature type="region of interest" description="Disordered" evidence="1">
    <location>
        <begin position="135"/>
        <end position="156"/>
    </location>
</feature>
<dbReference type="STRING" id="37546.D3TNI2"/>